<feature type="domain" description="Heterokaryon incompatibility" evidence="1">
    <location>
        <begin position="82"/>
        <end position="232"/>
    </location>
</feature>
<dbReference type="PANTHER" id="PTHR24148">
    <property type="entry name" value="ANKYRIN REPEAT DOMAIN-CONTAINING PROTEIN 39 HOMOLOG-RELATED"/>
    <property type="match status" value="1"/>
</dbReference>
<organism evidence="2 3">
    <name type="scientific">Triangularia verruculosa</name>
    <dbReference type="NCBI Taxonomy" id="2587418"/>
    <lineage>
        <taxon>Eukaryota</taxon>
        <taxon>Fungi</taxon>
        <taxon>Dikarya</taxon>
        <taxon>Ascomycota</taxon>
        <taxon>Pezizomycotina</taxon>
        <taxon>Sordariomycetes</taxon>
        <taxon>Sordariomycetidae</taxon>
        <taxon>Sordariales</taxon>
        <taxon>Podosporaceae</taxon>
        <taxon>Triangularia</taxon>
    </lineage>
</organism>
<dbReference type="InterPro" id="IPR052895">
    <property type="entry name" value="HetReg/Transcr_Mod"/>
</dbReference>
<reference evidence="2" key="1">
    <citation type="journal article" date="2023" name="Mol. Phylogenet. Evol.">
        <title>Genome-scale phylogeny and comparative genomics of the fungal order Sordariales.</title>
        <authorList>
            <person name="Hensen N."/>
            <person name="Bonometti L."/>
            <person name="Westerberg I."/>
            <person name="Brannstrom I.O."/>
            <person name="Guillou S."/>
            <person name="Cros-Aarteil S."/>
            <person name="Calhoun S."/>
            <person name="Haridas S."/>
            <person name="Kuo A."/>
            <person name="Mondo S."/>
            <person name="Pangilinan J."/>
            <person name="Riley R."/>
            <person name="LaButti K."/>
            <person name="Andreopoulos B."/>
            <person name="Lipzen A."/>
            <person name="Chen C."/>
            <person name="Yan M."/>
            <person name="Daum C."/>
            <person name="Ng V."/>
            <person name="Clum A."/>
            <person name="Steindorff A."/>
            <person name="Ohm R.A."/>
            <person name="Martin F."/>
            <person name="Silar P."/>
            <person name="Natvig D.O."/>
            <person name="Lalanne C."/>
            <person name="Gautier V."/>
            <person name="Ament-Velasquez S.L."/>
            <person name="Kruys A."/>
            <person name="Hutchinson M.I."/>
            <person name="Powell A.J."/>
            <person name="Barry K."/>
            <person name="Miller A.N."/>
            <person name="Grigoriev I.V."/>
            <person name="Debuchy R."/>
            <person name="Gladieux P."/>
            <person name="Hiltunen Thoren M."/>
            <person name="Johannesson H."/>
        </authorList>
    </citation>
    <scope>NUCLEOTIDE SEQUENCE</scope>
    <source>
        <strain evidence="2">CBS 315.58</strain>
    </source>
</reference>
<accession>A0AAN6X8G0</accession>
<comment type="caution">
    <text evidence="2">The sequence shown here is derived from an EMBL/GenBank/DDBJ whole genome shotgun (WGS) entry which is preliminary data.</text>
</comment>
<name>A0AAN6X8G0_9PEZI</name>
<sequence length="698" mass="79114">MPPFPALSNARHAILVTSQLLAHQYNSHRLFGMDKFQYQPLRCRDSIRLLRLDPAASRDSDLKGSLIHTTISECVYNLMEPYTALSYCWGGSEKSCNVCLDDHVVGVTATLDAALRDMRDYTRPRRIWADALCINQTDDNEKSHQVSMMGDIYRAANHTIIHLGLSDPMIHAFLARFQPRFEPETIIESLASLALQPMGQSRGEATNAEDLTGLRNRIFAAPWFTRAWVFQELVLSQDPWVQCGPYRARWIDISNTLGLDYVTKAMRFQISKDKSSKWELEGKAAQVNPFTKMNERQAEKYTAPLSSILRARRGIQATDPRDLIYANLGITSDPNVWKKYFAVDYTLSVETLFNEVARYMAGTSNIDFLFFEALTFKPGLCGSSLASWAPDWTSTARRYNVTSVHGPETHYRADDEVSVRDVEIRGVHCVTTKSPWTLCFTGRRLEVVRTISLAVPDTPQEASSVMYQTDHDRRFRQWERFRDVGAPNAWSGRWIHKQLCSRVLEARKRDYLNGPFSIDYSDTLFDALDDEVAKYLGANSTNYLAGNKIVLGSLNEEGGAQPVFVVPPETKKGDILVEIGTSYVVLVLRPAEQWRGDRVTRLDDEIRRAFDAANDGPGKVPFAETSYLVTGRVAKFINWEYDSSSYHIGHYVVVGKCFLTTLCKLPPMSASPASKYRKWDSLVSKHSSDPRMEVFVLH</sequence>
<proteinExistence type="predicted"/>
<gene>
    <name evidence="2" type="ORF">QBC40DRAFT_317777</name>
</gene>
<dbReference type="AlphaFoldDB" id="A0AAN6X8G0"/>
<keyword evidence="3" id="KW-1185">Reference proteome</keyword>
<reference evidence="2" key="2">
    <citation type="submission" date="2023-05" db="EMBL/GenBank/DDBJ databases">
        <authorList>
            <consortium name="Lawrence Berkeley National Laboratory"/>
            <person name="Steindorff A."/>
            <person name="Hensen N."/>
            <person name="Bonometti L."/>
            <person name="Westerberg I."/>
            <person name="Brannstrom I.O."/>
            <person name="Guillou S."/>
            <person name="Cros-Aarteil S."/>
            <person name="Calhoun S."/>
            <person name="Haridas S."/>
            <person name="Kuo A."/>
            <person name="Mondo S."/>
            <person name="Pangilinan J."/>
            <person name="Riley R."/>
            <person name="Labutti K."/>
            <person name="Andreopoulos B."/>
            <person name="Lipzen A."/>
            <person name="Chen C."/>
            <person name="Yanf M."/>
            <person name="Daum C."/>
            <person name="Ng V."/>
            <person name="Clum A."/>
            <person name="Ohm R."/>
            <person name="Martin F."/>
            <person name="Silar P."/>
            <person name="Natvig D."/>
            <person name="Lalanne C."/>
            <person name="Gautier V."/>
            <person name="Ament-Velasquez S.L."/>
            <person name="Kruys A."/>
            <person name="Hutchinson M.I."/>
            <person name="Powell A.J."/>
            <person name="Barry K."/>
            <person name="Miller A.N."/>
            <person name="Grigoriev I.V."/>
            <person name="Debuchy R."/>
            <person name="Gladieux P."/>
            <person name="Thoren M.H."/>
            <person name="Johannesson H."/>
        </authorList>
    </citation>
    <scope>NUCLEOTIDE SEQUENCE</scope>
    <source>
        <strain evidence="2">CBS 315.58</strain>
    </source>
</reference>
<dbReference type="PANTHER" id="PTHR24148:SF64">
    <property type="entry name" value="HETEROKARYON INCOMPATIBILITY DOMAIN-CONTAINING PROTEIN"/>
    <property type="match status" value="1"/>
</dbReference>
<dbReference type="Pfam" id="PF06985">
    <property type="entry name" value="HET"/>
    <property type="match status" value="1"/>
</dbReference>
<dbReference type="InterPro" id="IPR010730">
    <property type="entry name" value="HET"/>
</dbReference>
<dbReference type="EMBL" id="MU864033">
    <property type="protein sequence ID" value="KAK4194911.1"/>
    <property type="molecule type" value="Genomic_DNA"/>
</dbReference>
<dbReference type="Proteomes" id="UP001303160">
    <property type="component" value="Unassembled WGS sequence"/>
</dbReference>
<protein>
    <submittedName>
        <fullName evidence="2">Heterokaryon incompatibility protein-domain-containing protein</fullName>
    </submittedName>
</protein>
<evidence type="ECO:0000259" key="1">
    <source>
        <dbReference type="Pfam" id="PF06985"/>
    </source>
</evidence>
<evidence type="ECO:0000313" key="3">
    <source>
        <dbReference type="Proteomes" id="UP001303160"/>
    </source>
</evidence>
<evidence type="ECO:0000313" key="2">
    <source>
        <dbReference type="EMBL" id="KAK4194911.1"/>
    </source>
</evidence>